<proteinExistence type="predicted"/>
<feature type="region of interest" description="Disordered" evidence="1">
    <location>
        <begin position="1"/>
        <end position="27"/>
    </location>
</feature>
<protein>
    <submittedName>
        <fullName evidence="3">LysM peptidoglycan-binding domain-containing protein</fullName>
    </submittedName>
</protein>
<gene>
    <name evidence="3" type="ORF">G5B40_03265</name>
</gene>
<evidence type="ECO:0000313" key="4">
    <source>
        <dbReference type="Proteomes" id="UP000503336"/>
    </source>
</evidence>
<dbReference type="EMBL" id="CP049056">
    <property type="protein sequence ID" value="QIE54540.1"/>
    <property type="molecule type" value="Genomic_DNA"/>
</dbReference>
<dbReference type="Proteomes" id="UP000503336">
    <property type="component" value="Chromosome"/>
</dbReference>
<dbReference type="SUPFAM" id="SSF54106">
    <property type="entry name" value="LysM domain"/>
    <property type="match status" value="1"/>
</dbReference>
<dbReference type="Gene3D" id="3.10.350.10">
    <property type="entry name" value="LysM domain"/>
    <property type="match status" value="1"/>
</dbReference>
<dbReference type="PROSITE" id="PS51782">
    <property type="entry name" value="LYSM"/>
    <property type="match status" value="1"/>
</dbReference>
<keyword evidence="4" id="KW-1185">Reference proteome</keyword>
<dbReference type="PANTHER" id="PTHR34700">
    <property type="entry name" value="POTASSIUM BINDING PROTEIN KBP"/>
    <property type="match status" value="1"/>
</dbReference>
<feature type="region of interest" description="Disordered" evidence="1">
    <location>
        <begin position="92"/>
        <end position="129"/>
    </location>
</feature>
<name>A0A7L5BSN0_9RHOB</name>
<dbReference type="KEGG" id="hdh:G5B40_03265"/>
<dbReference type="AlphaFoldDB" id="A0A7L5BSN0"/>
<reference evidence="3 4" key="1">
    <citation type="submission" date="2020-02" db="EMBL/GenBank/DDBJ databases">
        <title>complete genome sequence of Rhodobacteraceae bacterium.</title>
        <authorList>
            <person name="Park J."/>
            <person name="Kim Y.-S."/>
            <person name="Kim K.-H."/>
        </authorList>
    </citation>
    <scope>NUCLEOTIDE SEQUENCE [LARGE SCALE GENOMIC DNA]</scope>
    <source>
        <strain evidence="3 4">RR4-56</strain>
    </source>
</reference>
<dbReference type="PANTHER" id="PTHR34700:SF4">
    <property type="entry name" value="PHAGE-LIKE ELEMENT PBSX PROTEIN XKDP"/>
    <property type="match status" value="1"/>
</dbReference>
<dbReference type="InterPro" id="IPR036779">
    <property type="entry name" value="LysM_dom_sf"/>
</dbReference>
<organism evidence="3 4">
    <name type="scientific">Pikeienuella piscinae</name>
    <dbReference type="NCBI Taxonomy" id="2748098"/>
    <lineage>
        <taxon>Bacteria</taxon>
        <taxon>Pseudomonadati</taxon>
        <taxon>Pseudomonadota</taxon>
        <taxon>Alphaproteobacteria</taxon>
        <taxon>Rhodobacterales</taxon>
        <taxon>Paracoccaceae</taxon>
        <taxon>Pikeienuella</taxon>
    </lineage>
</organism>
<evidence type="ECO:0000256" key="1">
    <source>
        <dbReference type="SAM" id="MobiDB-lite"/>
    </source>
</evidence>
<evidence type="ECO:0000259" key="2">
    <source>
        <dbReference type="PROSITE" id="PS51782"/>
    </source>
</evidence>
<accession>A0A7L5BSN0</accession>
<dbReference type="CDD" id="cd00118">
    <property type="entry name" value="LysM"/>
    <property type="match status" value="1"/>
</dbReference>
<dbReference type="InterPro" id="IPR018392">
    <property type="entry name" value="LysM"/>
</dbReference>
<dbReference type="InterPro" id="IPR013783">
    <property type="entry name" value="Ig-like_fold"/>
</dbReference>
<dbReference type="SMART" id="SM00257">
    <property type="entry name" value="LysM"/>
    <property type="match status" value="1"/>
</dbReference>
<dbReference type="InterPro" id="IPR052196">
    <property type="entry name" value="Bact_Kbp"/>
</dbReference>
<feature type="domain" description="LysM" evidence="2">
    <location>
        <begin position="261"/>
        <end position="310"/>
    </location>
</feature>
<dbReference type="InterPro" id="IPR044016">
    <property type="entry name" value="Big_13"/>
</dbReference>
<dbReference type="Gene3D" id="2.60.40.10">
    <property type="entry name" value="Immunoglobulins"/>
    <property type="match status" value="1"/>
</dbReference>
<dbReference type="Pfam" id="PF01476">
    <property type="entry name" value="LysM"/>
    <property type="match status" value="1"/>
</dbReference>
<dbReference type="Pfam" id="PF19077">
    <property type="entry name" value="Big_13"/>
    <property type="match status" value="1"/>
</dbReference>
<evidence type="ECO:0000313" key="3">
    <source>
        <dbReference type="EMBL" id="QIE54540.1"/>
    </source>
</evidence>
<dbReference type="RefSeq" id="WP_165094932.1">
    <property type="nucleotide sequence ID" value="NZ_CP049056.1"/>
</dbReference>
<sequence length="317" mass="33008">MAEAPASEVADRDAGSDSATSSRATPILDIVRIEPDGAGLVAGRATPESDVEIIVGDRTVGRARAGLDGGFVAMITTEPSAGVQRVVAREMEPEPVKGTASDAPRSSDGSGMVTPASPPPGPDVAETGDSAPVFVIGAAKPDAAPLVVEPTGEGVRMLQGPARGPADAVALDTITYDDSGRVVLTGRAPEGAEVRIYFNEKAAGAVETAEDGSWTFRPGEDVSPGTYRLRLDEVDAAGDVSSRIETPFRREAISPGAAPSDEMIVQRGDSLWRIAENVYGAGMRYTLIYDANSDAIADPDLIYPGQIFDLPEAKREE</sequence>